<comment type="subunit">
    <text evidence="6">Associates with 90S and pre-40S pre-ribosomal particles.</text>
</comment>
<keyword evidence="3 6" id="KW-0690">Ribosome biogenesis</keyword>
<proteinExistence type="inferred from homology"/>
<accession>A0A812CD67</accession>
<keyword evidence="5 6" id="KW-0539">Nucleus</keyword>
<evidence type="ECO:0000256" key="2">
    <source>
        <dbReference type="ARBA" id="ARBA00009418"/>
    </source>
</evidence>
<evidence type="ECO:0000256" key="3">
    <source>
        <dbReference type="ARBA" id="ARBA00022517"/>
    </source>
</evidence>
<comment type="caution">
    <text evidence="9">The sequence shown here is derived from an EMBL/GenBank/DDBJ whole genome shotgun (WGS) entry which is preliminary data.</text>
</comment>
<keyword evidence="4 6" id="KW-0698">rRNA processing</keyword>
<protein>
    <recommendedName>
        <fullName evidence="6">rRNA biogenesis protein RRP36</fullName>
    </recommendedName>
</protein>
<gene>
    <name evidence="9" type="ORF">SPHA_35520</name>
</gene>
<dbReference type="PANTHER" id="PTHR21738">
    <property type="entry name" value="RIBOSOMAL RNA PROCESSING PROTEIN 36 HOMOLOG"/>
    <property type="match status" value="1"/>
</dbReference>
<evidence type="ECO:0000313" key="9">
    <source>
        <dbReference type="EMBL" id="CAE1267252.1"/>
    </source>
</evidence>
<dbReference type="Pfam" id="PF15188">
    <property type="entry name" value="CCDC-167"/>
    <property type="match status" value="1"/>
</dbReference>
<feature type="region of interest" description="Disordered" evidence="7">
    <location>
        <begin position="35"/>
        <end position="63"/>
    </location>
</feature>
<dbReference type="Proteomes" id="UP000597762">
    <property type="component" value="Unassembled WGS sequence"/>
</dbReference>
<evidence type="ECO:0000256" key="8">
    <source>
        <dbReference type="SAM" id="Phobius"/>
    </source>
</evidence>
<dbReference type="Pfam" id="PF06102">
    <property type="entry name" value="RRP36"/>
    <property type="match status" value="1"/>
</dbReference>
<dbReference type="GO" id="GO:0000462">
    <property type="term" value="P:maturation of SSU-rRNA from tricistronic rRNA transcript (SSU-rRNA, 5.8S rRNA, LSU-rRNA)"/>
    <property type="evidence" value="ECO:0007669"/>
    <property type="project" value="TreeGrafter"/>
</dbReference>
<evidence type="ECO:0000256" key="6">
    <source>
        <dbReference type="RuleBase" id="RU368027"/>
    </source>
</evidence>
<keyword evidence="10" id="KW-1185">Reference proteome</keyword>
<name>A0A812CD67_ACAPH</name>
<comment type="similarity">
    <text evidence="2 6">Belongs to the RRP36 family.</text>
</comment>
<keyword evidence="6" id="KW-0687">Ribonucleoprotein</keyword>
<evidence type="ECO:0000256" key="1">
    <source>
        <dbReference type="ARBA" id="ARBA00004604"/>
    </source>
</evidence>
<evidence type="ECO:0000256" key="5">
    <source>
        <dbReference type="ARBA" id="ARBA00023242"/>
    </source>
</evidence>
<feature type="transmembrane region" description="Helical" evidence="8">
    <location>
        <begin position="274"/>
        <end position="293"/>
    </location>
</feature>
<sequence length="294" mass="35372">MEEIHKELSEMTFEELQKFKDKVGINMFNKIYHKSGKAKKKKFQRENKNRPMEMSSKKPVSRHRNVIPVPKKIIRDPRFDNLSGEYNEQFFQKAYSFIDDVKEKEKRILKKKLKKTKDPKKQEKLHYILTRMEQQKLASEQDKKQKTLEHKWRSEEKEMIQQGKKPYFLKKSDKKLLEIVEKYKELKEKSKATCPYFSELASTMPSIFGQIEAVEKGIKACRTHIERIDKSLREKHLTDEERLSFLDCQDRLRNQIKKHEKELKALRYENLKSMILAVIFFCILCVIYAIIHIR</sequence>
<keyword evidence="8" id="KW-1133">Transmembrane helix</keyword>
<evidence type="ECO:0000313" key="10">
    <source>
        <dbReference type="Proteomes" id="UP000597762"/>
    </source>
</evidence>
<keyword evidence="8" id="KW-0472">Membrane</keyword>
<dbReference type="OrthoDB" id="448446at2759"/>
<comment type="subcellular location">
    <subcellularLocation>
        <location evidence="1 6">Nucleus</location>
        <location evidence="1 6">Nucleolus</location>
    </subcellularLocation>
</comment>
<dbReference type="GO" id="GO:0030686">
    <property type="term" value="C:90S preribosome"/>
    <property type="evidence" value="ECO:0007669"/>
    <property type="project" value="TreeGrafter"/>
</dbReference>
<evidence type="ECO:0000256" key="7">
    <source>
        <dbReference type="SAM" id="MobiDB-lite"/>
    </source>
</evidence>
<keyword evidence="8" id="KW-0812">Transmembrane</keyword>
<dbReference type="InterPro" id="IPR028194">
    <property type="entry name" value="CC167"/>
</dbReference>
<organism evidence="9 10">
    <name type="scientific">Acanthosepion pharaonis</name>
    <name type="common">Pharaoh cuttlefish</name>
    <name type="synonym">Sepia pharaonis</name>
    <dbReference type="NCBI Taxonomy" id="158019"/>
    <lineage>
        <taxon>Eukaryota</taxon>
        <taxon>Metazoa</taxon>
        <taxon>Spiralia</taxon>
        <taxon>Lophotrochozoa</taxon>
        <taxon>Mollusca</taxon>
        <taxon>Cephalopoda</taxon>
        <taxon>Coleoidea</taxon>
        <taxon>Decapodiformes</taxon>
        <taxon>Sepiida</taxon>
        <taxon>Sepiina</taxon>
        <taxon>Sepiidae</taxon>
        <taxon>Acanthosepion</taxon>
    </lineage>
</organism>
<reference evidence="9" key="1">
    <citation type="submission" date="2021-01" db="EMBL/GenBank/DDBJ databases">
        <authorList>
            <person name="Li R."/>
            <person name="Bekaert M."/>
        </authorList>
    </citation>
    <scope>NUCLEOTIDE SEQUENCE</scope>
    <source>
        <strain evidence="9">Farmed</strain>
    </source>
</reference>
<dbReference type="InterPro" id="IPR009292">
    <property type="entry name" value="RRP36"/>
</dbReference>
<dbReference type="AlphaFoldDB" id="A0A812CD67"/>
<dbReference type="GO" id="GO:0005730">
    <property type="term" value="C:nucleolus"/>
    <property type="evidence" value="ECO:0007669"/>
    <property type="project" value="UniProtKB-SubCell"/>
</dbReference>
<dbReference type="PANTHER" id="PTHR21738:SF0">
    <property type="entry name" value="RIBOSOMAL RNA PROCESSING PROTEIN 36 HOMOLOG"/>
    <property type="match status" value="1"/>
</dbReference>
<dbReference type="EMBL" id="CAHIKZ030001531">
    <property type="protein sequence ID" value="CAE1267252.1"/>
    <property type="molecule type" value="Genomic_DNA"/>
</dbReference>
<evidence type="ECO:0000256" key="4">
    <source>
        <dbReference type="ARBA" id="ARBA00022552"/>
    </source>
</evidence>
<comment type="function">
    <text evidence="6">Component of the 90S pre-ribosome involved in the maturation of rRNAs. Required for early cleavages of the pre-RNAs in the 40S ribosomal subunit maturation pathway.</text>
</comment>